<comment type="similarity">
    <text evidence="7">Belongs to the ubiquitin-conjugating enzyme family.</text>
</comment>
<dbReference type="GO" id="GO:0061631">
    <property type="term" value="F:ubiquitin conjugating enzyme activity"/>
    <property type="evidence" value="ECO:0007669"/>
    <property type="project" value="UniProtKB-EC"/>
</dbReference>
<gene>
    <name evidence="10" type="primary">UBE2L6</name>
</gene>
<name>A0A8C4KY01_EQUAS</name>
<keyword evidence="7" id="KW-0067">ATP-binding</keyword>
<dbReference type="SUPFAM" id="SSF54495">
    <property type="entry name" value="UBC-like"/>
    <property type="match status" value="1"/>
</dbReference>
<feature type="region of interest" description="Disordered" evidence="8">
    <location>
        <begin position="116"/>
        <end position="136"/>
    </location>
</feature>
<dbReference type="CDD" id="cd23801">
    <property type="entry name" value="UBCc_UBE2L3"/>
    <property type="match status" value="1"/>
</dbReference>
<feature type="domain" description="UBC core" evidence="9">
    <location>
        <begin position="166"/>
        <end position="313"/>
    </location>
</feature>
<dbReference type="InterPro" id="IPR050113">
    <property type="entry name" value="Ub_conjugating_enzyme"/>
</dbReference>
<keyword evidence="11" id="KW-1185">Reference proteome</keyword>
<protein>
    <recommendedName>
        <fullName evidence="2">E2 ubiquitin-conjugating enzyme</fullName>
        <ecNumber evidence="2">2.3.2.23</ecNumber>
    </recommendedName>
</protein>
<evidence type="ECO:0000256" key="6">
    <source>
        <dbReference type="PROSITE-ProRule" id="PRU10133"/>
    </source>
</evidence>
<reference evidence="10" key="2">
    <citation type="submission" date="2025-08" db="UniProtKB">
        <authorList>
            <consortium name="Ensembl"/>
        </authorList>
    </citation>
    <scope>IDENTIFICATION</scope>
</reference>
<dbReference type="SMART" id="SM00212">
    <property type="entry name" value="UBCc"/>
    <property type="match status" value="1"/>
</dbReference>
<keyword evidence="7" id="KW-0547">Nucleotide-binding</keyword>
<comment type="catalytic activity">
    <reaction evidence="1">
        <text>S-ubiquitinyl-[E1 ubiquitin-activating enzyme]-L-cysteine + [E2 ubiquitin-conjugating enzyme]-L-cysteine = [E1 ubiquitin-activating enzyme]-L-cysteine + S-ubiquitinyl-[E2 ubiquitin-conjugating enzyme]-L-cysteine.</text>
        <dbReference type="EC" id="2.3.2.23"/>
    </reaction>
</comment>
<dbReference type="InterPro" id="IPR000608">
    <property type="entry name" value="UBC"/>
</dbReference>
<dbReference type="PANTHER" id="PTHR24067">
    <property type="entry name" value="UBIQUITIN-CONJUGATING ENZYME E2"/>
    <property type="match status" value="1"/>
</dbReference>
<evidence type="ECO:0000313" key="11">
    <source>
        <dbReference type="Proteomes" id="UP000694387"/>
    </source>
</evidence>
<dbReference type="Proteomes" id="UP000694387">
    <property type="component" value="Chromosome 17"/>
</dbReference>
<reference evidence="10 11" key="1">
    <citation type="journal article" date="2020" name="Nat. Commun.">
        <title>Donkey genomes provide new insights into domestication and selection for coat color.</title>
        <authorList>
            <person name="Wang"/>
            <person name="C."/>
            <person name="Li"/>
            <person name="H."/>
            <person name="Guo"/>
            <person name="Y."/>
            <person name="Huang"/>
            <person name="J."/>
            <person name="Sun"/>
            <person name="Y."/>
            <person name="Min"/>
            <person name="J."/>
            <person name="Wang"/>
            <person name="J."/>
            <person name="Fang"/>
            <person name="X."/>
            <person name="Zhao"/>
            <person name="Z."/>
            <person name="Wang"/>
            <person name="S."/>
            <person name="Zhang"/>
            <person name="Y."/>
            <person name="Liu"/>
            <person name="Q."/>
            <person name="Jiang"/>
            <person name="Q."/>
            <person name="Wang"/>
            <person name="X."/>
            <person name="Guo"/>
            <person name="Y."/>
            <person name="Yang"/>
            <person name="C."/>
            <person name="Wang"/>
            <person name="Y."/>
            <person name="Tian"/>
            <person name="F."/>
            <person name="Zhuang"/>
            <person name="G."/>
            <person name="Fan"/>
            <person name="Y."/>
            <person name="Gao"/>
            <person name="Q."/>
            <person name="Li"/>
            <person name="Y."/>
            <person name="Ju"/>
            <person name="Z."/>
            <person name="Li"/>
            <person name="J."/>
            <person name="Li"/>
            <person name="R."/>
            <person name="Hou"/>
            <person name="M."/>
            <person name="Yang"/>
            <person name="G."/>
            <person name="Liu"/>
            <person name="G."/>
            <person name="Liu"/>
            <person name="W."/>
            <person name="Guo"/>
            <person name="J."/>
            <person name="Pan"/>
            <person name="S."/>
            <person name="Fan"/>
            <person name="G."/>
            <person name="Zhang"/>
            <person name="W."/>
            <person name="Zhang"/>
            <person name="R."/>
            <person name="Yu"/>
            <person name="J."/>
            <person name="Zhang"/>
            <person name="X."/>
            <person name="Yin"/>
            <person name="Q."/>
            <person name="Ji"/>
            <person name="C."/>
            <person name="Jin"/>
            <person name="Y."/>
            <person name="Yue"/>
            <person name="G."/>
            <person name="Liu"/>
            <person name="M."/>
            <person name="Xu"/>
            <person name="J."/>
            <person name="Liu"/>
            <person name="S."/>
            <person name="Jordana"/>
            <person name="J."/>
            <person name="Noce"/>
            <person name="A."/>
            <person name="Amills"/>
            <person name="M."/>
            <person name="Wu"/>
            <person name="D.D."/>
            <person name="Li"/>
            <person name="S."/>
            <person name="Zhou"/>
            <person name="X. and Zhong"/>
            <person name="J."/>
        </authorList>
    </citation>
    <scope>NUCLEOTIDE SEQUENCE [LARGE SCALE GENOMIC DNA]</scope>
</reference>
<evidence type="ECO:0000256" key="7">
    <source>
        <dbReference type="RuleBase" id="RU362109"/>
    </source>
</evidence>
<evidence type="ECO:0000256" key="1">
    <source>
        <dbReference type="ARBA" id="ARBA00000485"/>
    </source>
</evidence>
<feature type="active site" description="Glycyl thioester intermediate" evidence="6">
    <location>
        <position position="250"/>
    </location>
</feature>
<evidence type="ECO:0000256" key="8">
    <source>
        <dbReference type="SAM" id="MobiDB-lite"/>
    </source>
</evidence>
<proteinExistence type="inferred from homology"/>
<keyword evidence="3" id="KW-0808">Transferase</keyword>
<dbReference type="GO" id="GO:0005524">
    <property type="term" value="F:ATP binding"/>
    <property type="evidence" value="ECO:0007669"/>
    <property type="project" value="UniProtKB-UniRule"/>
</dbReference>
<dbReference type="AlphaFoldDB" id="A0A8C4KY01"/>
<evidence type="ECO:0000313" key="10">
    <source>
        <dbReference type="Ensembl" id="ENSEASP00005002707.2"/>
    </source>
</evidence>
<dbReference type="Pfam" id="PF00179">
    <property type="entry name" value="UQ_con"/>
    <property type="match status" value="1"/>
</dbReference>
<dbReference type="PROSITE" id="PS00183">
    <property type="entry name" value="UBC_1"/>
    <property type="match status" value="1"/>
</dbReference>
<reference evidence="10" key="3">
    <citation type="submission" date="2025-09" db="UniProtKB">
        <authorList>
            <consortium name="Ensembl"/>
        </authorList>
    </citation>
    <scope>IDENTIFICATION</scope>
</reference>
<dbReference type="Gene3D" id="3.10.110.10">
    <property type="entry name" value="Ubiquitin Conjugating Enzyme"/>
    <property type="match status" value="1"/>
</dbReference>
<dbReference type="InterPro" id="IPR016135">
    <property type="entry name" value="UBQ-conjugating_enzyme/RWD"/>
</dbReference>
<evidence type="ECO:0000259" key="9">
    <source>
        <dbReference type="PROSITE" id="PS50127"/>
    </source>
</evidence>
<dbReference type="EC" id="2.3.2.23" evidence="2"/>
<evidence type="ECO:0000256" key="5">
    <source>
        <dbReference type="ARBA" id="ARBA00043952"/>
    </source>
</evidence>
<dbReference type="InterPro" id="IPR023313">
    <property type="entry name" value="UBQ-conjugating_AS"/>
</dbReference>
<evidence type="ECO:0000256" key="2">
    <source>
        <dbReference type="ARBA" id="ARBA00012486"/>
    </source>
</evidence>
<organism evidence="10 11">
    <name type="scientific">Equus asinus</name>
    <name type="common">Donkey</name>
    <name type="synonym">Equus africanus asinus</name>
    <dbReference type="NCBI Taxonomy" id="9793"/>
    <lineage>
        <taxon>Eukaryota</taxon>
        <taxon>Metazoa</taxon>
        <taxon>Chordata</taxon>
        <taxon>Craniata</taxon>
        <taxon>Vertebrata</taxon>
        <taxon>Euteleostomi</taxon>
        <taxon>Mammalia</taxon>
        <taxon>Eutheria</taxon>
        <taxon>Laurasiatheria</taxon>
        <taxon>Perissodactyla</taxon>
        <taxon>Equidae</taxon>
        <taxon>Equus</taxon>
    </lineage>
</organism>
<accession>A0A8C4KY01</accession>
<dbReference type="GeneTree" id="ENSGT00940000161981"/>
<sequence>ELEREPGCADSGPPSARCLAHGAPQRAAGIRHSRALTGHPAPDKEREFRGYEPTAPGPRLILPSAAPSPSRAGGEQVCTAPGPALVARGVGGAPGGGVPGAGRPKSAASALCGWSPRSDDGEQAGGEAHCPPHNLVPTSEAREVWDAEQESRARFFGYSREEKMPRWTWRCPAELEDLQKQLPRYLRDLFSDDADVLVWHALLLPEKPPYNLKAFKLRINFPEEYPFRPPTVKFTTKIYHPNVDSDGQVCLPIISNENWKPCTKTCQVLEALNVLVNTPDLGQPLRVRLADLLMQDPELFHREAEEFTLQFGEARPS</sequence>
<dbReference type="PROSITE" id="PS50127">
    <property type="entry name" value="UBC_2"/>
    <property type="match status" value="1"/>
</dbReference>
<dbReference type="FunFam" id="3.10.110.10:FF:000011">
    <property type="entry name" value="Ubiquitin-conjugating enzyme E2 L3"/>
    <property type="match status" value="1"/>
</dbReference>
<feature type="region of interest" description="Disordered" evidence="8">
    <location>
        <begin position="1"/>
        <end position="76"/>
    </location>
</feature>
<dbReference type="Ensembl" id="ENSEAST00005002972.2">
    <property type="protein sequence ID" value="ENSEASP00005002707.2"/>
    <property type="gene ID" value="ENSEASG00005002103.2"/>
</dbReference>
<keyword evidence="4 7" id="KW-0833">Ubl conjugation pathway</keyword>
<feature type="compositionally biased region" description="Basic and acidic residues" evidence="8">
    <location>
        <begin position="41"/>
        <end position="50"/>
    </location>
</feature>
<evidence type="ECO:0000256" key="3">
    <source>
        <dbReference type="ARBA" id="ARBA00022679"/>
    </source>
</evidence>
<comment type="pathway">
    <text evidence="5">Protein modification.</text>
</comment>
<evidence type="ECO:0000256" key="4">
    <source>
        <dbReference type="ARBA" id="ARBA00022786"/>
    </source>
</evidence>